<protein>
    <submittedName>
        <fullName evidence="1">Uncharacterized protein</fullName>
    </submittedName>
</protein>
<gene>
    <name evidence="1" type="ORF">BRAN1462_LOCUS14559</name>
</gene>
<reference evidence="1" key="1">
    <citation type="submission" date="2021-01" db="EMBL/GenBank/DDBJ databases">
        <authorList>
            <person name="Corre E."/>
            <person name="Pelletier E."/>
            <person name="Niang G."/>
            <person name="Scheremetjew M."/>
            <person name="Finn R."/>
            <person name="Kale V."/>
            <person name="Holt S."/>
            <person name="Cochrane G."/>
            <person name="Meng A."/>
            <person name="Brown T."/>
            <person name="Cohen L."/>
        </authorList>
    </citation>
    <scope>NUCLEOTIDE SEQUENCE</scope>
    <source>
        <strain evidence="1">RCC3387</strain>
    </source>
</reference>
<dbReference type="AlphaFoldDB" id="A0A6U6K3U5"/>
<organism evidence="1">
    <name type="scientific">Zooxanthella nutricula</name>
    <dbReference type="NCBI Taxonomy" id="1333877"/>
    <lineage>
        <taxon>Eukaryota</taxon>
        <taxon>Sar</taxon>
        <taxon>Alveolata</taxon>
        <taxon>Dinophyceae</taxon>
        <taxon>Peridiniales</taxon>
        <taxon>Peridiniales incertae sedis</taxon>
        <taxon>Zooxanthella</taxon>
    </lineage>
</organism>
<proteinExistence type="predicted"/>
<sequence>MAAAWKEGSTKLYREIYQETGSGDFGIQIAGGPLFRCHTHILQQSGGFIGKVRQFGKVLPREVDSYEVPAPKEYFKEHGYMHLMADLQAIQFSQPIERSALTDPMKKLTQQPDDPNKPGYTTAHFIGGTTCAMKRLDPFFLAERYKVECDCERMAELLRFVYQGQMSFFDQRPETDRERGILTDKMLHMAFDAERYSVDRLYEKLLHWFGHECYPIIGEKCFAESFYHLQHFEVQVTEEFSRQMLIRTVTGDMLATREQFRAVTRDPRWGSLPVDFVEDTLNYDGMPIGSETEVLSLIERWNANADKKKEHIIRLLCCFRPSDETKHTFCTWLVNMGWLRQDGTVPDVPELQGLRRIVDGSAVRGKKPRQNLTPVAMLQNDEEDAANQEAKDVVFLHMKGSQAVASGCSFSVGAQQRLVQADPIRYSGIQRMRVVLSNPKVHLWNPEHEVFVGMSYGEGKYFGYLCSATAFSGIFSVRALASAAPAPNAPQHLTGSGNKVEFDLGLEVQVQRANMVVVCKLSVIFANLTVTEEAFQISYETLAFGPGLRFQVVATGLGDDEVDVQLAWVGGGGPPDEIELNGPLDFE</sequence>
<evidence type="ECO:0000313" key="1">
    <source>
        <dbReference type="EMBL" id="CAD9537229.1"/>
    </source>
</evidence>
<name>A0A6U6K3U5_9DINO</name>
<accession>A0A6U6K3U5</accession>
<dbReference type="EMBL" id="HBGW01022970">
    <property type="protein sequence ID" value="CAD9537229.1"/>
    <property type="molecule type" value="Transcribed_RNA"/>
</dbReference>